<dbReference type="GO" id="GO:0043138">
    <property type="term" value="F:3'-5' DNA helicase activity"/>
    <property type="evidence" value="ECO:0007669"/>
    <property type="project" value="UniProtKB-EC"/>
</dbReference>
<dbReference type="PANTHER" id="PTHR13710">
    <property type="entry name" value="DNA HELICASE RECQ FAMILY MEMBER"/>
    <property type="match status" value="1"/>
</dbReference>
<dbReference type="InterPro" id="IPR014001">
    <property type="entry name" value="Helicase_ATP-bd"/>
</dbReference>
<dbReference type="Proteomes" id="UP000004968">
    <property type="component" value="Unassembled WGS sequence"/>
</dbReference>
<dbReference type="GO" id="GO:0043590">
    <property type="term" value="C:bacterial nucleoid"/>
    <property type="evidence" value="ECO:0007669"/>
    <property type="project" value="TreeGrafter"/>
</dbReference>
<evidence type="ECO:0000256" key="2">
    <source>
        <dbReference type="ARBA" id="ARBA00023125"/>
    </source>
</evidence>
<dbReference type="CDD" id="cd17920">
    <property type="entry name" value="DEXHc_RecQ"/>
    <property type="match status" value="1"/>
</dbReference>
<reference evidence="7 8" key="1">
    <citation type="submission" date="2010-01" db="EMBL/GenBank/DDBJ databases">
        <authorList>
            <person name="Weinstock G."/>
            <person name="Sodergren E."/>
            <person name="Clifton S."/>
            <person name="Fulton L."/>
            <person name="Fulton B."/>
            <person name="Courtney L."/>
            <person name="Fronick C."/>
            <person name="Harrison M."/>
            <person name="Strong C."/>
            <person name="Farmer C."/>
            <person name="Delahaunty K."/>
            <person name="Markovic C."/>
            <person name="Hall O."/>
            <person name="Minx P."/>
            <person name="Tomlinson C."/>
            <person name="Mitreva M."/>
            <person name="Nelson J."/>
            <person name="Hou S."/>
            <person name="Wollam A."/>
            <person name="Pepin K.H."/>
            <person name="Johnson M."/>
            <person name="Bhonagiri V."/>
            <person name="Nash W.E."/>
            <person name="Warren W."/>
            <person name="Chinwalla A."/>
            <person name="Mardis E.R."/>
            <person name="Wilson R.K."/>
        </authorList>
    </citation>
    <scope>NUCLEOTIDE SEQUENCE [LARGE SCALE GENOMIC DNA]</scope>
    <source>
        <strain evidence="7 8">DSM 13479</strain>
    </source>
</reference>
<dbReference type="GO" id="GO:0003677">
    <property type="term" value="F:DNA binding"/>
    <property type="evidence" value="ECO:0007669"/>
    <property type="project" value="UniProtKB-KW"/>
</dbReference>
<dbReference type="GO" id="GO:0030894">
    <property type="term" value="C:replisome"/>
    <property type="evidence" value="ECO:0007669"/>
    <property type="project" value="TreeGrafter"/>
</dbReference>
<dbReference type="InterPro" id="IPR011545">
    <property type="entry name" value="DEAD/DEAH_box_helicase_dom"/>
</dbReference>
<evidence type="ECO:0000256" key="3">
    <source>
        <dbReference type="ARBA" id="ARBA00023235"/>
    </source>
</evidence>
<dbReference type="Pfam" id="PF00270">
    <property type="entry name" value="DEAD"/>
    <property type="match status" value="1"/>
</dbReference>
<dbReference type="GO" id="GO:0006281">
    <property type="term" value="P:DNA repair"/>
    <property type="evidence" value="ECO:0007669"/>
    <property type="project" value="TreeGrafter"/>
</dbReference>
<dbReference type="AlphaFoldDB" id="D3AKE7"/>
<evidence type="ECO:0000256" key="1">
    <source>
        <dbReference type="ARBA" id="ARBA00005446"/>
    </source>
</evidence>
<dbReference type="GO" id="GO:0005737">
    <property type="term" value="C:cytoplasm"/>
    <property type="evidence" value="ECO:0007669"/>
    <property type="project" value="TreeGrafter"/>
</dbReference>
<evidence type="ECO:0000256" key="4">
    <source>
        <dbReference type="ARBA" id="ARBA00034617"/>
    </source>
</evidence>
<keyword evidence="3" id="KW-0413">Isomerase</keyword>
<dbReference type="SUPFAM" id="SSF52540">
    <property type="entry name" value="P-loop containing nucleoside triphosphate hydrolases"/>
    <property type="match status" value="1"/>
</dbReference>
<comment type="catalytic activity">
    <reaction evidence="4">
        <text>Couples ATP hydrolysis with the unwinding of duplex DNA by translocating in the 3'-5' direction.</text>
        <dbReference type="EC" id="5.6.2.4"/>
    </reaction>
</comment>
<dbReference type="EMBL" id="ACIO01000347">
    <property type="protein sequence ID" value="EFC97716.1"/>
    <property type="molecule type" value="Genomic_DNA"/>
</dbReference>
<feature type="non-terminal residue" evidence="7">
    <location>
        <position position="134"/>
    </location>
</feature>
<dbReference type="GO" id="GO:0006310">
    <property type="term" value="P:DNA recombination"/>
    <property type="evidence" value="ECO:0007669"/>
    <property type="project" value="TreeGrafter"/>
</dbReference>
<evidence type="ECO:0000256" key="5">
    <source>
        <dbReference type="ARBA" id="ARBA00034808"/>
    </source>
</evidence>
<organism evidence="7 8">
    <name type="scientific">Hungatella hathewayi DSM 13479</name>
    <dbReference type="NCBI Taxonomy" id="566550"/>
    <lineage>
        <taxon>Bacteria</taxon>
        <taxon>Bacillati</taxon>
        <taxon>Bacillota</taxon>
        <taxon>Clostridia</taxon>
        <taxon>Lachnospirales</taxon>
        <taxon>Lachnospiraceae</taxon>
        <taxon>Hungatella</taxon>
    </lineage>
</organism>
<comment type="caution">
    <text evidence="7">The sequence shown here is derived from an EMBL/GenBank/DDBJ whole genome shotgun (WGS) entry which is preliminary data.</text>
</comment>
<gene>
    <name evidence="7" type="ORF">CLOSTHATH_04090</name>
</gene>
<dbReference type="Gene3D" id="3.40.50.300">
    <property type="entry name" value="P-loop containing nucleotide triphosphate hydrolases"/>
    <property type="match status" value="1"/>
</dbReference>
<comment type="similarity">
    <text evidence="1">Belongs to the helicase family. RecQ subfamily.</text>
</comment>
<dbReference type="PROSITE" id="PS51192">
    <property type="entry name" value="HELICASE_ATP_BIND_1"/>
    <property type="match status" value="1"/>
</dbReference>
<keyword evidence="2" id="KW-0238">DNA-binding</keyword>
<dbReference type="GO" id="GO:0009378">
    <property type="term" value="F:four-way junction helicase activity"/>
    <property type="evidence" value="ECO:0007669"/>
    <property type="project" value="TreeGrafter"/>
</dbReference>
<feature type="domain" description="Helicase ATP-binding" evidence="6">
    <location>
        <begin position="36"/>
        <end position="134"/>
    </location>
</feature>
<evidence type="ECO:0000313" key="8">
    <source>
        <dbReference type="Proteomes" id="UP000004968"/>
    </source>
</evidence>
<dbReference type="HOGENOM" id="CLU_001103_17_3_9"/>
<accession>D3AKE7</accession>
<sequence>MKIKYKEYERESMDKYQVLKQYFGYDEFREGQELLIDSILSGRDTLGIMPTGAGKSLCFQIPALMMEGITLVISPLISLMKDQVEALNQAGIHAAYLNSSLTASQYYRALAYAREGRYPIIYVAPERLVTEEFK</sequence>
<protein>
    <recommendedName>
        <fullName evidence="5">DNA 3'-5' helicase</fullName>
        <ecNumber evidence="5">5.6.2.4</ecNumber>
    </recommendedName>
</protein>
<dbReference type="InterPro" id="IPR027417">
    <property type="entry name" value="P-loop_NTPase"/>
</dbReference>
<dbReference type="EC" id="5.6.2.4" evidence="5"/>
<dbReference type="PANTHER" id="PTHR13710:SF105">
    <property type="entry name" value="ATP-DEPENDENT DNA HELICASE Q1"/>
    <property type="match status" value="1"/>
</dbReference>
<evidence type="ECO:0000259" key="6">
    <source>
        <dbReference type="PROSITE" id="PS51192"/>
    </source>
</evidence>
<evidence type="ECO:0000313" key="7">
    <source>
        <dbReference type="EMBL" id="EFC97716.1"/>
    </source>
</evidence>
<proteinExistence type="inferred from homology"/>
<dbReference type="GO" id="GO:0005524">
    <property type="term" value="F:ATP binding"/>
    <property type="evidence" value="ECO:0007669"/>
    <property type="project" value="InterPro"/>
</dbReference>
<name>D3AKE7_9FIRM</name>